<gene>
    <name evidence="13" type="ORF">C7959_1626</name>
</gene>
<dbReference type="CDD" id="cd01558">
    <property type="entry name" value="D-AAT_like"/>
    <property type="match status" value="1"/>
</dbReference>
<dbReference type="EMBL" id="SOEG01000062">
    <property type="protein sequence ID" value="TDX43615.1"/>
    <property type="molecule type" value="Genomic_DNA"/>
</dbReference>
<protein>
    <recommendedName>
        <fullName evidence="5 12">D-alanine aminotransferase</fullName>
        <ecNumber evidence="4 12">2.6.1.21</ecNumber>
    </recommendedName>
</protein>
<comment type="function">
    <text evidence="12">Acts on the D-isomers of alanine, leucine, aspartate, glutamate, aminobutyrate, norvaline and asparagine. The enzyme transfers an amino group from a substrate D-amino acid to the pyridoxal phosphate cofactor to form pyridoxamine and an alpha-keto acid in the first half-reaction.</text>
</comment>
<keyword evidence="7" id="KW-0808">Transferase</keyword>
<dbReference type="InterPro" id="IPR018300">
    <property type="entry name" value="Aminotrans_IV_CS"/>
</dbReference>
<evidence type="ECO:0000313" key="13">
    <source>
        <dbReference type="EMBL" id="TDX43615.1"/>
    </source>
</evidence>
<organism evidence="13 14">
    <name type="scientific">Orenia marismortui</name>
    <dbReference type="NCBI Taxonomy" id="46469"/>
    <lineage>
        <taxon>Bacteria</taxon>
        <taxon>Bacillati</taxon>
        <taxon>Bacillota</taxon>
        <taxon>Clostridia</taxon>
        <taxon>Halanaerobiales</taxon>
        <taxon>Halobacteroidaceae</taxon>
        <taxon>Orenia</taxon>
    </lineage>
</organism>
<dbReference type="PANTHER" id="PTHR42743">
    <property type="entry name" value="AMINO-ACID AMINOTRANSFERASE"/>
    <property type="match status" value="1"/>
</dbReference>
<dbReference type="Proteomes" id="UP000295832">
    <property type="component" value="Unassembled WGS sequence"/>
</dbReference>
<reference evidence="13 14" key="1">
    <citation type="submission" date="2019-03" db="EMBL/GenBank/DDBJ databases">
        <title>Subsurface microbial communities from deep shales in Ohio and West Virginia, USA.</title>
        <authorList>
            <person name="Wrighton K."/>
        </authorList>
    </citation>
    <scope>NUCLEOTIDE SEQUENCE [LARGE SCALE GENOMIC DNA]</scope>
    <source>
        <strain evidence="13 14">MSL 6dP</strain>
    </source>
</reference>
<comment type="subunit">
    <text evidence="3">Homodimer.</text>
</comment>
<evidence type="ECO:0000256" key="4">
    <source>
        <dbReference type="ARBA" id="ARBA00012874"/>
    </source>
</evidence>
<evidence type="ECO:0000256" key="8">
    <source>
        <dbReference type="ARBA" id="ARBA00022898"/>
    </source>
</evidence>
<dbReference type="GO" id="GO:0008652">
    <property type="term" value="P:amino acid biosynthetic process"/>
    <property type="evidence" value="ECO:0007669"/>
    <property type="project" value="UniProtKB-ARBA"/>
</dbReference>
<dbReference type="FunFam" id="3.20.10.10:FF:000002">
    <property type="entry name" value="D-alanine aminotransferase"/>
    <property type="match status" value="1"/>
</dbReference>
<dbReference type="STRING" id="926561.GCA_000379025_00824"/>
<evidence type="ECO:0000256" key="9">
    <source>
        <dbReference type="ARBA" id="ARBA00047911"/>
    </source>
</evidence>
<dbReference type="InterPro" id="IPR043131">
    <property type="entry name" value="BCAT-like_N"/>
</dbReference>
<name>A0A4R8GEM0_9FIRM</name>
<dbReference type="Gene3D" id="3.20.10.10">
    <property type="entry name" value="D-amino Acid Aminotransferase, subunit A, domain 2"/>
    <property type="match status" value="1"/>
</dbReference>
<dbReference type="PANTHER" id="PTHR42743:SF10">
    <property type="entry name" value="D-ALANINE AMINOTRANSFERASE"/>
    <property type="match status" value="1"/>
</dbReference>
<evidence type="ECO:0000256" key="1">
    <source>
        <dbReference type="ARBA" id="ARBA00001933"/>
    </source>
</evidence>
<dbReference type="InterPro" id="IPR001544">
    <property type="entry name" value="Aminotrans_IV"/>
</dbReference>
<dbReference type="PROSITE" id="PS00770">
    <property type="entry name" value="AA_TRANSFER_CLASS_4"/>
    <property type="match status" value="1"/>
</dbReference>
<evidence type="ECO:0000256" key="7">
    <source>
        <dbReference type="ARBA" id="ARBA00022679"/>
    </source>
</evidence>
<keyword evidence="8 11" id="KW-0663">Pyridoxal phosphate</keyword>
<dbReference type="Gene3D" id="3.30.470.10">
    <property type="match status" value="1"/>
</dbReference>
<dbReference type="SUPFAM" id="SSF56752">
    <property type="entry name" value="D-aminoacid aminotransferase-like PLP-dependent enzymes"/>
    <property type="match status" value="1"/>
</dbReference>
<dbReference type="NCBIfam" id="TIGR01121">
    <property type="entry name" value="D_amino_aminoT"/>
    <property type="match status" value="1"/>
</dbReference>
<dbReference type="GO" id="GO:0005829">
    <property type="term" value="C:cytosol"/>
    <property type="evidence" value="ECO:0007669"/>
    <property type="project" value="TreeGrafter"/>
</dbReference>
<dbReference type="Pfam" id="PF01063">
    <property type="entry name" value="Aminotran_4"/>
    <property type="match status" value="1"/>
</dbReference>
<evidence type="ECO:0000256" key="3">
    <source>
        <dbReference type="ARBA" id="ARBA00011738"/>
    </source>
</evidence>
<keyword evidence="14" id="KW-1185">Reference proteome</keyword>
<comment type="cofactor">
    <cofactor evidence="1 11">
        <name>pyridoxal 5'-phosphate</name>
        <dbReference type="ChEBI" id="CHEBI:597326"/>
    </cofactor>
</comment>
<keyword evidence="6" id="KW-0032">Aminotransferase</keyword>
<evidence type="ECO:0000256" key="2">
    <source>
        <dbReference type="ARBA" id="ARBA00009320"/>
    </source>
</evidence>
<dbReference type="GO" id="GO:0046416">
    <property type="term" value="P:D-amino acid metabolic process"/>
    <property type="evidence" value="ECO:0007669"/>
    <property type="project" value="InterPro"/>
</dbReference>
<evidence type="ECO:0000256" key="11">
    <source>
        <dbReference type="RuleBase" id="RU004516"/>
    </source>
</evidence>
<sequence length="285" mass="32372">MGNIAYVSGEFIELDDAKVSIQDRGFQFGDSIYEVIKLYDGKLFKADEHFSRLLNSAEMIRLNLEYNLEDLKKIALEVVDKNTDNQSGSLYIQVTRGIAPRNHSFDFDLKSTVIMYLLPAQPFPSELWESGVNAVTLPDTRWSYCNIKTTNLLPNILANQAAKEEGAFEGVFISDDNIVIEGTSSNIFIVKDGRVITHPINKKLLSGITREIVLELAEENFDVEEKIFTLEELYNADEVFITSTTKEVLAVVEIDDKVINQAKVGKITKELHNLYREYKQDLNNF</sequence>
<accession>A0A4R8GEM0</accession>
<dbReference type="InterPro" id="IPR043132">
    <property type="entry name" value="BCAT-like_C"/>
</dbReference>
<evidence type="ECO:0000256" key="6">
    <source>
        <dbReference type="ARBA" id="ARBA00022576"/>
    </source>
</evidence>
<dbReference type="GO" id="GO:0030170">
    <property type="term" value="F:pyridoxal phosphate binding"/>
    <property type="evidence" value="ECO:0007669"/>
    <property type="project" value="InterPro"/>
</dbReference>
<dbReference type="RefSeq" id="WP_134119241.1">
    <property type="nucleotide sequence ID" value="NZ_SOEG01000062.1"/>
</dbReference>
<dbReference type="InterPro" id="IPR005784">
    <property type="entry name" value="D_amino_transT"/>
</dbReference>
<dbReference type="AlphaFoldDB" id="A0A4R8GEM0"/>
<comment type="catalytic activity">
    <reaction evidence="9 12">
        <text>D-alanine + 2-oxoglutarate = D-glutamate + pyruvate</text>
        <dbReference type="Rhea" id="RHEA:15869"/>
        <dbReference type="ChEBI" id="CHEBI:15361"/>
        <dbReference type="ChEBI" id="CHEBI:16810"/>
        <dbReference type="ChEBI" id="CHEBI:29986"/>
        <dbReference type="ChEBI" id="CHEBI:57416"/>
        <dbReference type="EC" id="2.6.1.21"/>
    </reaction>
</comment>
<dbReference type="InterPro" id="IPR036038">
    <property type="entry name" value="Aminotransferase-like"/>
</dbReference>
<dbReference type="GO" id="GO:0047810">
    <property type="term" value="F:D-alanine-2-oxoglutarate aminotransferase activity"/>
    <property type="evidence" value="ECO:0007669"/>
    <property type="project" value="UniProtKB-EC"/>
</dbReference>
<evidence type="ECO:0000256" key="12">
    <source>
        <dbReference type="RuleBase" id="RU004520"/>
    </source>
</evidence>
<evidence type="ECO:0000256" key="5">
    <source>
        <dbReference type="ARBA" id="ARBA00021779"/>
    </source>
</evidence>
<proteinExistence type="inferred from homology"/>
<evidence type="ECO:0000256" key="10">
    <source>
        <dbReference type="RuleBase" id="RU004106"/>
    </source>
</evidence>
<comment type="caution">
    <text evidence="13">The sequence shown here is derived from an EMBL/GenBank/DDBJ whole genome shotgun (WGS) entry which is preliminary data.</text>
</comment>
<comment type="similarity">
    <text evidence="2 10">Belongs to the class-IV pyridoxal-phosphate-dependent aminotransferase family.</text>
</comment>
<dbReference type="GO" id="GO:0046394">
    <property type="term" value="P:carboxylic acid biosynthetic process"/>
    <property type="evidence" value="ECO:0007669"/>
    <property type="project" value="UniProtKB-ARBA"/>
</dbReference>
<dbReference type="EC" id="2.6.1.21" evidence="4 12"/>
<evidence type="ECO:0000313" key="14">
    <source>
        <dbReference type="Proteomes" id="UP000295832"/>
    </source>
</evidence>
<dbReference type="InterPro" id="IPR050571">
    <property type="entry name" value="Class-IV_PLP-Dep_Aminotrnsfr"/>
</dbReference>